<dbReference type="InterPro" id="IPR052185">
    <property type="entry name" value="IPC_Synthase-Related"/>
</dbReference>
<dbReference type="InterPro" id="IPR000326">
    <property type="entry name" value="PAP2/HPO"/>
</dbReference>
<name>A0AAD3TRA6_9TREE</name>
<evidence type="ECO:0000256" key="3">
    <source>
        <dbReference type="ARBA" id="ARBA00022989"/>
    </source>
</evidence>
<dbReference type="Proteomes" id="UP001222932">
    <property type="component" value="Unassembled WGS sequence"/>
</dbReference>
<feature type="transmembrane region" description="Helical" evidence="6">
    <location>
        <begin position="344"/>
        <end position="363"/>
    </location>
</feature>
<evidence type="ECO:0000256" key="2">
    <source>
        <dbReference type="ARBA" id="ARBA00022692"/>
    </source>
</evidence>
<reference evidence="8" key="1">
    <citation type="journal article" date="2023" name="BMC Genomics">
        <title>Chromosome-level genome assemblies of Cutaneotrichosporon spp. (Trichosporonales, Basidiomycota) reveal imbalanced evolution between nucleotide sequences and chromosome synteny.</title>
        <authorList>
            <person name="Kobayashi Y."/>
            <person name="Kayamori A."/>
            <person name="Aoki K."/>
            <person name="Shiwa Y."/>
            <person name="Matsutani M."/>
            <person name="Fujita N."/>
            <person name="Sugita T."/>
            <person name="Iwasaki W."/>
            <person name="Tanaka N."/>
            <person name="Takashima M."/>
        </authorList>
    </citation>
    <scope>NUCLEOTIDE SEQUENCE</scope>
    <source>
        <strain evidence="8">HIS016</strain>
    </source>
</reference>
<reference evidence="8" key="2">
    <citation type="submission" date="2023-06" db="EMBL/GenBank/DDBJ databases">
        <authorList>
            <person name="Kobayashi Y."/>
            <person name="Kayamori A."/>
            <person name="Aoki K."/>
            <person name="Shiwa Y."/>
            <person name="Fujita N."/>
            <person name="Sugita T."/>
            <person name="Iwasaki W."/>
            <person name="Tanaka N."/>
            <person name="Takashima M."/>
        </authorList>
    </citation>
    <scope>NUCLEOTIDE SEQUENCE</scope>
    <source>
        <strain evidence="8">HIS016</strain>
    </source>
</reference>
<evidence type="ECO:0000259" key="7">
    <source>
        <dbReference type="SMART" id="SM00014"/>
    </source>
</evidence>
<dbReference type="GO" id="GO:0006676">
    <property type="term" value="P:mannosyl diphosphorylinositol ceramide metabolic process"/>
    <property type="evidence" value="ECO:0007669"/>
    <property type="project" value="TreeGrafter"/>
</dbReference>
<dbReference type="EMBL" id="BTCM01000002">
    <property type="protein sequence ID" value="GMK55047.1"/>
    <property type="molecule type" value="Genomic_DNA"/>
</dbReference>
<dbReference type="CDD" id="cd03386">
    <property type="entry name" value="PAP2_Aur1_like"/>
    <property type="match status" value="1"/>
</dbReference>
<keyword evidence="9" id="KW-1185">Reference proteome</keyword>
<accession>A0AAD3TRA6</accession>
<evidence type="ECO:0000256" key="1">
    <source>
        <dbReference type="ARBA" id="ARBA00004141"/>
    </source>
</evidence>
<feature type="region of interest" description="Disordered" evidence="5">
    <location>
        <begin position="456"/>
        <end position="493"/>
    </location>
</feature>
<gene>
    <name evidence="8" type="primary">POP1</name>
    <name evidence="8" type="ORF">CspeluHIS016_0201030</name>
</gene>
<evidence type="ECO:0000256" key="6">
    <source>
        <dbReference type="SAM" id="Phobius"/>
    </source>
</evidence>
<feature type="compositionally biased region" description="Acidic residues" evidence="5">
    <location>
        <begin position="460"/>
        <end position="471"/>
    </location>
</feature>
<feature type="domain" description="Phosphatidic acid phosphatase type 2/haloperoxidase" evidence="7">
    <location>
        <begin position="271"/>
        <end position="412"/>
    </location>
</feature>
<evidence type="ECO:0000256" key="4">
    <source>
        <dbReference type="ARBA" id="ARBA00023136"/>
    </source>
</evidence>
<organism evidence="8 9">
    <name type="scientific">Cutaneotrichosporon spelunceum</name>
    <dbReference type="NCBI Taxonomy" id="1672016"/>
    <lineage>
        <taxon>Eukaryota</taxon>
        <taxon>Fungi</taxon>
        <taxon>Dikarya</taxon>
        <taxon>Basidiomycota</taxon>
        <taxon>Agaricomycotina</taxon>
        <taxon>Tremellomycetes</taxon>
        <taxon>Trichosporonales</taxon>
        <taxon>Trichosporonaceae</taxon>
        <taxon>Cutaneotrichosporon</taxon>
    </lineage>
</organism>
<dbReference type="InterPro" id="IPR026841">
    <property type="entry name" value="Aur1/Ipt1"/>
</dbReference>
<feature type="transmembrane region" description="Helical" evidence="6">
    <location>
        <begin position="248"/>
        <end position="268"/>
    </location>
</feature>
<sequence length="493" mass="54501">MYNAAAGRLTLNLSPATLVPSFGVGAVSQGPSHPLVATEDFQRGETRASAVLDTHLPAHPSASPSFRTTPSPFPSPPIMSSVMRLVQRRSASAAQTVKNPGASIFTPIVLAVMAGLQRLDLSRDPRKTIARVRAYKPTVGSVAQLVMMASTWLYCLWMMTAPWYIKLAIPSLWATAVLLPITSQFFWPATPVLSWVILFFSARYIPPEARPSIHVALLPALESVLYGANISDLQTRFTHPLLDVIAWLPYGVIHFAFPVVVAILLWLFGPKGSIQYWGKAFGFMNMFGVWTQIVLPCAAPWYEIIHGLTPANYGMPGSPGGLLRIDRVVFNSQFYTNAFGSAPLVFGAFPSLHSGCAVMEALFMSHFFPFLKPVYWGYTGILWWATMYLSHHYLIDLAGGACLSVLTFYLFMPAEFKDSDQIMWPSAANANTSEYELVTSNGHAHEEVDFDEEIRRLEESEGQAEGDEESQVEGKEKRNARNVTWGETRVLGE</sequence>
<dbReference type="GO" id="GO:0030148">
    <property type="term" value="P:sphingolipid biosynthetic process"/>
    <property type="evidence" value="ECO:0007669"/>
    <property type="project" value="TreeGrafter"/>
</dbReference>
<feature type="transmembrane region" description="Helical" evidence="6">
    <location>
        <begin position="280"/>
        <end position="302"/>
    </location>
</feature>
<dbReference type="AlphaFoldDB" id="A0AAD3TRA6"/>
<keyword evidence="4 6" id="KW-0472">Membrane</keyword>
<comment type="subcellular location">
    <subcellularLocation>
        <location evidence="1">Membrane</location>
        <topology evidence="1">Multi-pass membrane protein</topology>
    </subcellularLocation>
</comment>
<dbReference type="PANTHER" id="PTHR31310:SF11">
    <property type="entry name" value="INOSITOL PHOSPHORYLCERAMIDE SYNTHASE CATALYTIC SUBUNIT AUR1"/>
    <property type="match status" value="1"/>
</dbReference>
<protein>
    <recommendedName>
        <fullName evidence="7">Phosphatidic acid phosphatase type 2/haloperoxidase domain-containing protein</fullName>
    </recommendedName>
</protein>
<evidence type="ECO:0000256" key="5">
    <source>
        <dbReference type="SAM" id="MobiDB-lite"/>
    </source>
</evidence>
<feature type="transmembrane region" description="Helical" evidence="6">
    <location>
        <begin position="393"/>
        <end position="412"/>
    </location>
</feature>
<dbReference type="SMART" id="SM00014">
    <property type="entry name" value="acidPPc"/>
    <property type="match status" value="1"/>
</dbReference>
<feature type="transmembrane region" description="Helical" evidence="6">
    <location>
        <begin position="142"/>
        <end position="165"/>
    </location>
</feature>
<dbReference type="Pfam" id="PF14378">
    <property type="entry name" value="PAP2_3"/>
    <property type="match status" value="1"/>
</dbReference>
<dbReference type="GO" id="GO:0070916">
    <property type="term" value="C:inositol phosphoceramide synthase complex"/>
    <property type="evidence" value="ECO:0007669"/>
    <property type="project" value="TreeGrafter"/>
</dbReference>
<feature type="transmembrane region" description="Helical" evidence="6">
    <location>
        <begin position="370"/>
        <end position="387"/>
    </location>
</feature>
<keyword evidence="3 6" id="KW-1133">Transmembrane helix</keyword>
<feature type="transmembrane region" description="Helical" evidence="6">
    <location>
        <begin position="185"/>
        <end position="205"/>
    </location>
</feature>
<keyword evidence="2 6" id="KW-0812">Transmembrane</keyword>
<proteinExistence type="predicted"/>
<comment type="caution">
    <text evidence="8">The sequence shown here is derived from an EMBL/GenBank/DDBJ whole genome shotgun (WGS) entry which is preliminary data.</text>
</comment>
<dbReference type="PANTHER" id="PTHR31310">
    <property type="match status" value="1"/>
</dbReference>
<evidence type="ECO:0000313" key="8">
    <source>
        <dbReference type="EMBL" id="GMK55047.1"/>
    </source>
</evidence>
<evidence type="ECO:0000313" key="9">
    <source>
        <dbReference type="Proteomes" id="UP001222932"/>
    </source>
</evidence>
<dbReference type="GO" id="GO:0016020">
    <property type="term" value="C:membrane"/>
    <property type="evidence" value="ECO:0007669"/>
    <property type="project" value="UniProtKB-SubCell"/>
</dbReference>
<feature type="transmembrane region" description="Helical" evidence="6">
    <location>
        <begin position="212"/>
        <end position="228"/>
    </location>
</feature>